<feature type="region of interest" description="Disordered" evidence="1">
    <location>
        <begin position="172"/>
        <end position="196"/>
    </location>
</feature>
<evidence type="ECO:0000313" key="4">
    <source>
        <dbReference type="EMBL" id="SHF20825.1"/>
    </source>
</evidence>
<gene>
    <name evidence="4" type="ORF">SAMN05444392_11084</name>
</gene>
<name>A0A1M4ZSC5_9BACL</name>
<keyword evidence="5" id="KW-1185">Reference proteome</keyword>
<dbReference type="SMART" id="SM00894">
    <property type="entry name" value="Excalibur"/>
    <property type="match status" value="1"/>
</dbReference>
<dbReference type="InterPro" id="IPR008613">
    <property type="entry name" value="Excalibur_Ca-bd_domain"/>
</dbReference>
<organism evidence="4 5">
    <name type="scientific">Seinonella peptonophila</name>
    <dbReference type="NCBI Taxonomy" id="112248"/>
    <lineage>
        <taxon>Bacteria</taxon>
        <taxon>Bacillati</taxon>
        <taxon>Bacillota</taxon>
        <taxon>Bacilli</taxon>
        <taxon>Bacillales</taxon>
        <taxon>Thermoactinomycetaceae</taxon>
        <taxon>Seinonella</taxon>
    </lineage>
</organism>
<keyword evidence="2" id="KW-0472">Membrane</keyword>
<sequence>MFMFMALVSLLLFILFLISVIGIIFPKLLNWILKKFDAQWTVTRKIALIMSIILFFMVAVAFGVTDSFNPDPNKYKDKSSIQPNTPTVKKPKLVKKIVVNKPISKPIVTKPKTQTPPPNPSPKPNPIKKTITPTTPVKKKSPTPTTSKEQKTASPKTVYYSNCSAAKAAGAAPLYKGDPGYRSALDRDHDGVACEK</sequence>
<dbReference type="EMBL" id="FQVL01000010">
    <property type="protein sequence ID" value="SHF20825.1"/>
    <property type="molecule type" value="Genomic_DNA"/>
</dbReference>
<evidence type="ECO:0000256" key="1">
    <source>
        <dbReference type="SAM" id="MobiDB-lite"/>
    </source>
</evidence>
<reference evidence="4 5" key="1">
    <citation type="submission" date="2016-11" db="EMBL/GenBank/DDBJ databases">
        <authorList>
            <person name="Jaros S."/>
            <person name="Januszkiewicz K."/>
            <person name="Wedrychowicz H."/>
        </authorList>
    </citation>
    <scope>NUCLEOTIDE SEQUENCE [LARGE SCALE GENOMIC DNA]</scope>
    <source>
        <strain evidence="4 5">DSM 44666</strain>
    </source>
</reference>
<dbReference type="Proteomes" id="UP000184476">
    <property type="component" value="Unassembled WGS sequence"/>
</dbReference>
<dbReference type="Pfam" id="PF05901">
    <property type="entry name" value="Excalibur"/>
    <property type="match status" value="1"/>
</dbReference>
<keyword evidence="2" id="KW-0812">Transmembrane</keyword>
<proteinExistence type="predicted"/>
<accession>A0A1M4ZSC5</accession>
<dbReference type="AlphaFoldDB" id="A0A1M4ZSC5"/>
<feature type="compositionally biased region" description="Pro residues" evidence="1">
    <location>
        <begin position="114"/>
        <end position="125"/>
    </location>
</feature>
<evidence type="ECO:0000313" key="5">
    <source>
        <dbReference type="Proteomes" id="UP000184476"/>
    </source>
</evidence>
<keyword evidence="2" id="KW-1133">Transmembrane helix</keyword>
<feature type="compositionally biased region" description="Basic and acidic residues" evidence="1">
    <location>
        <begin position="184"/>
        <end position="196"/>
    </location>
</feature>
<evidence type="ECO:0000256" key="2">
    <source>
        <dbReference type="SAM" id="Phobius"/>
    </source>
</evidence>
<feature type="compositionally biased region" description="Low complexity" evidence="1">
    <location>
        <begin position="127"/>
        <end position="147"/>
    </location>
</feature>
<dbReference type="STRING" id="112248.SAMN05444392_11084"/>
<feature type="transmembrane region" description="Helical" evidence="2">
    <location>
        <begin position="46"/>
        <end position="68"/>
    </location>
</feature>
<feature type="domain" description="Excalibur calcium-binding" evidence="3">
    <location>
        <begin position="159"/>
        <end position="195"/>
    </location>
</feature>
<protein>
    <submittedName>
        <fullName evidence="4">Excalibur calcium-binding domain-containing protein</fullName>
    </submittedName>
</protein>
<feature type="region of interest" description="Disordered" evidence="1">
    <location>
        <begin position="107"/>
        <end position="156"/>
    </location>
</feature>
<evidence type="ECO:0000259" key="3">
    <source>
        <dbReference type="SMART" id="SM00894"/>
    </source>
</evidence>